<keyword evidence="3" id="KW-1185">Reference proteome</keyword>
<sequence length="542" mass="59572">MSNRKGRSYPKMPGGYVPEVGMSEMDMKQRKKMFKKVRGKEVYMTMAYSKGDPLLPPRLQHNMHYGHDSPMNYSQTAGNFMPNEHFHPQHSSQRQGRGYGMPRDAARFMNRCNMMGPKVGFYPGPGKRCCQSYDNFSYRSRSFRRSHRQMHSMNKECQYGFTPENGQMPRGLEETVTFYALEEGDETAYPTLPNHGGPTTMVPAVSGYCVTRRGHSSDKQTLNSEEGDGQSDNGGYREEYIYPSESDYETSGVYSTTESTANLVMVNSAAIAASCANNVPVPVLSNCAAANQASSTTSVSSQNAIQPLFVSPPIQGRPVFLSVSYSYFSLPSSGVRHASPPPSLPILTPTILPTALEMGEASNLPPPPPPYSCDPSGSDLPQDTKVLQYYFNLGLQCYHHSCWHSMVYVPQMQHQQFPVENYPVYTEPPPLVDQSIPQLYSEAGRADGTQAEASAHGTFPTADPASVPHGAVYYPVMSDYGQPPVLGFDSCLPFVPDYSYVAPWHPVGAAYGGSQIHGAMNPGPVGYIASPPSTSHYIPQNM</sequence>
<protein>
    <submittedName>
        <fullName evidence="2">ALG13 UDP-N-acetylglucosaminyltransferase subunit</fullName>
    </submittedName>
</protein>
<organism evidence="2 3">
    <name type="scientific">Loxodonta africana</name>
    <name type="common">African elephant</name>
    <dbReference type="NCBI Taxonomy" id="9785"/>
    <lineage>
        <taxon>Eukaryota</taxon>
        <taxon>Metazoa</taxon>
        <taxon>Chordata</taxon>
        <taxon>Craniata</taxon>
        <taxon>Vertebrata</taxon>
        <taxon>Euteleostomi</taxon>
        <taxon>Mammalia</taxon>
        <taxon>Eutheria</taxon>
        <taxon>Afrotheria</taxon>
        <taxon>Proboscidea</taxon>
        <taxon>Elephantidae</taxon>
        <taxon>Loxodonta</taxon>
    </lineage>
</organism>
<reference evidence="2" key="2">
    <citation type="submission" date="2025-08" db="UniProtKB">
        <authorList>
            <consortium name="Ensembl"/>
        </authorList>
    </citation>
    <scope>IDENTIFICATION</scope>
    <source>
        <strain evidence="2">Isolate ISIS603380</strain>
    </source>
</reference>
<reference evidence="2" key="3">
    <citation type="submission" date="2025-09" db="UniProtKB">
        <authorList>
            <consortium name="Ensembl"/>
        </authorList>
    </citation>
    <scope>IDENTIFICATION</scope>
    <source>
        <strain evidence="2">Isolate ISIS603380</strain>
    </source>
</reference>
<evidence type="ECO:0000313" key="3">
    <source>
        <dbReference type="Proteomes" id="UP000007646"/>
    </source>
</evidence>
<dbReference type="Proteomes" id="UP000007646">
    <property type="component" value="Unassembled WGS sequence"/>
</dbReference>
<gene>
    <name evidence="2" type="primary">ALG13</name>
</gene>
<dbReference type="AlphaFoldDB" id="G3U6G3"/>
<feature type="region of interest" description="Disordered" evidence="1">
    <location>
        <begin position="213"/>
        <end position="236"/>
    </location>
</feature>
<reference evidence="2 3" key="1">
    <citation type="submission" date="2009-06" db="EMBL/GenBank/DDBJ databases">
        <title>The Genome Sequence of Loxodonta africana (African elephant).</title>
        <authorList>
            <person name="Di Palma F."/>
            <person name="Heiman D."/>
            <person name="Young S."/>
            <person name="Johnson J."/>
            <person name="Lander E.S."/>
            <person name="Lindblad-Toh K."/>
        </authorList>
    </citation>
    <scope>NUCLEOTIDE SEQUENCE [LARGE SCALE GENOMIC DNA]</scope>
    <source>
        <strain evidence="2 3">Isolate ISIS603380</strain>
    </source>
</reference>
<dbReference type="GeneTree" id="ENSGT00940000159922"/>
<dbReference type="Ensembl" id="ENSLAFT00000027657.1">
    <property type="protein sequence ID" value="ENSLAFP00000023421.1"/>
    <property type="gene ID" value="ENSLAFG00000017925.4"/>
</dbReference>
<evidence type="ECO:0000256" key="1">
    <source>
        <dbReference type="SAM" id="MobiDB-lite"/>
    </source>
</evidence>
<proteinExistence type="predicted"/>
<accession>G3U6G3</accession>
<name>G3U6G3_LOXAF</name>
<evidence type="ECO:0000313" key="2">
    <source>
        <dbReference type="Ensembl" id="ENSLAFP00000023421.1"/>
    </source>
</evidence>